<dbReference type="InterPro" id="IPR046896">
    <property type="entry name" value="Cup1-like_N"/>
</dbReference>
<comment type="caution">
    <text evidence="2">The sequence shown here is derived from an EMBL/GenBank/DDBJ whole genome shotgun (WGS) entry which is preliminary data.</text>
</comment>
<sequence length="282" mass="33101">MKVATAFQGVNRSIVKEARSATLDLYRSLLKAAAQFPESHQRYFLRETVRERFRFHRHETSRQRVLKCLQEGSKALEIMCDAKSNAVYMERIDALATAKAGPLKHVVGKLRRIPDLNKRASAALDIRSSSSRKRDPNARMAAPEHLCKLARITQPAPYQPPPNQPIKRLKFTKRKPYMVSIRTHDANGIPFIRVRGWRQPVQTSMMIKTRVKKLQQWMDKIHELQDIRRMIRSERIFYDNLGIHEDFKEYEYHMTEAEKYYSQLRSRIQGNGIDDHTTLREE</sequence>
<dbReference type="AlphaFoldDB" id="A0A068RGN9"/>
<name>A0A068RGN9_9FUNG</name>
<dbReference type="OrthoDB" id="2571149at2759"/>
<gene>
    <name evidence="2" type="ORF">LCOR_01090.1</name>
</gene>
<feature type="domain" description="Complex 1 LYR protein" evidence="1">
    <location>
        <begin position="22"/>
        <end position="77"/>
    </location>
</feature>
<reference evidence="2" key="1">
    <citation type="submission" date="2013-08" db="EMBL/GenBank/DDBJ databases">
        <title>Gene expansion shapes genome architecture in the human pathogen Lichtheimia corymbifera: an evolutionary genomics analysis in the ancient terrestrial Mucorales (Mucoromycotina).</title>
        <authorList>
            <person name="Schwartze V.U."/>
            <person name="Winter S."/>
            <person name="Shelest E."/>
            <person name="Marcet-Houben M."/>
            <person name="Horn F."/>
            <person name="Wehner S."/>
            <person name="Hoffmann K."/>
            <person name="Riege K."/>
            <person name="Sammeth M."/>
            <person name="Nowrousian M."/>
            <person name="Valiante V."/>
            <person name="Linde J."/>
            <person name="Jacobsen I.D."/>
            <person name="Marz M."/>
            <person name="Brakhage A.A."/>
            <person name="Gabaldon T."/>
            <person name="Bocker S."/>
            <person name="Voigt K."/>
        </authorList>
    </citation>
    <scope>NUCLEOTIDE SEQUENCE [LARGE SCALE GENOMIC DNA]</scope>
    <source>
        <strain evidence="2">FSU 9682</strain>
    </source>
</reference>
<dbReference type="InterPro" id="IPR008011">
    <property type="entry name" value="Complex1_LYR_dom"/>
</dbReference>
<accession>A0A068RGN9</accession>
<evidence type="ECO:0000313" key="2">
    <source>
        <dbReference type="EMBL" id="CDH49343.1"/>
    </source>
</evidence>
<dbReference type="EMBL" id="CBTN010000003">
    <property type="protein sequence ID" value="CDH49343.1"/>
    <property type="molecule type" value="Genomic_DNA"/>
</dbReference>
<keyword evidence="3" id="KW-1185">Reference proteome</keyword>
<dbReference type="CDD" id="cd20273">
    <property type="entry name" value="Complex1_LYR_unchar"/>
    <property type="match status" value="1"/>
</dbReference>
<protein>
    <recommendedName>
        <fullName evidence="1">Complex 1 LYR protein domain-containing protein</fullName>
    </recommendedName>
</protein>
<proteinExistence type="predicted"/>
<evidence type="ECO:0000259" key="1">
    <source>
        <dbReference type="Pfam" id="PF05347"/>
    </source>
</evidence>
<dbReference type="Proteomes" id="UP000027586">
    <property type="component" value="Unassembled WGS sequence"/>
</dbReference>
<dbReference type="Pfam" id="PF05347">
    <property type="entry name" value="Complex1_LYR"/>
    <property type="match status" value="1"/>
</dbReference>
<dbReference type="VEuPathDB" id="FungiDB:LCOR_01090.1"/>
<organism evidence="2 3">
    <name type="scientific">Lichtheimia corymbifera JMRC:FSU:9682</name>
    <dbReference type="NCBI Taxonomy" id="1263082"/>
    <lineage>
        <taxon>Eukaryota</taxon>
        <taxon>Fungi</taxon>
        <taxon>Fungi incertae sedis</taxon>
        <taxon>Mucoromycota</taxon>
        <taxon>Mucoromycotina</taxon>
        <taxon>Mucoromycetes</taxon>
        <taxon>Mucorales</taxon>
        <taxon>Lichtheimiaceae</taxon>
        <taxon>Lichtheimia</taxon>
    </lineage>
</organism>
<evidence type="ECO:0000313" key="3">
    <source>
        <dbReference type="Proteomes" id="UP000027586"/>
    </source>
</evidence>